<evidence type="ECO:0000313" key="2">
    <source>
        <dbReference type="EMBL" id="PFH37201.1"/>
    </source>
</evidence>
<feature type="region of interest" description="Disordered" evidence="1">
    <location>
        <begin position="163"/>
        <end position="190"/>
    </location>
</feature>
<dbReference type="Proteomes" id="UP000224006">
    <property type="component" value="Chromosome II"/>
</dbReference>
<accession>A0A2A9MLJ1</accession>
<name>A0A2A9MLJ1_BESBE</name>
<dbReference type="VEuPathDB" id="ToxoDB:BESB_036590"/>
<sequence>MQRPCPSFSDHPPGAPAAAAPISFALPTHSDNIGTTAMAPTLLPSAHQGYVPTLRGSVIHRAPARPTVAETGTAFERNIAAQAAKVAPTPPHAELETQGPIPKPDEARAEARRSPRLLPVWGQQPVESADDGQRTATCSYWQRDSQLSLPLKKRKKYTAYFVDTDEHASPPPTTASRPATNATASRTTLP</sequence>
<dbReference type="KEGG" id="bbes:BESB_036590"/>
<gene>
    <name evidence="2" type="ORF">BESB_036590</name>
</gene>
<dbReference type="AlphaFoldDB" id="A0A2A9MLJ1"/>
<organism evidence="2 3">
    <name type="scientific">Besnoitia besnoiti</name>
    <name type="common">Apicomplexan protozoan</name>
    <dbReference type="NCBI Taxonomy" id="94643"/>
    <lineage>
        <taxon>Eukaryota</taxon>
        <taxon>Sar</taxon>
        <taxon>Alveolata</taxon>
        <taxon>Apicomplexa</taxon>
        <taxon>Conoidasida</taxon>
        <taxon>Coccidia</taxon>
        <taxon>Eucoccidiorida</taxon>
        <taxon>Eimeriorina</taxon>
        <taxon>Sarcocystidae</taxon>
        <taxon>Besnoitia</taxon>
    </lineage>
</organism>
<feature type="region of interest" description="Disordered" evidence="1">
    <location>
        <begin position="84"/>
        <end position="137"/>
    </location>
</feature>
<feature type="compositionally biased region" description="Basic and acidic residues" evidence="1">
    <location>
        <begin position="103"/>
        <end position="113"/>
    </location>
</feature>
<comment type="caution">
    <text evidence="2">The sequence shown here is derived from an EMBL/GenBank/DDBJ whole genome shotgun (WGS) entry which is preliminary data.</text>
</comment>
<reference evidence="2 3" key="1">
    <citation type="submission" date="2017-09" db="EMBL/GenBank/DDBJ databases">
        <title>Genome sequencing of Besnoitia besnoiti strain Bb-Ger1.</title>
        <authorList>
            <person name="Schares G."/>
            <person name="Venepally P."/>
            <person name="Lorenzi H.A."/>
        </authorList>
    </citation>
    <scope>NUCLEOTIDE SEQUENCE [LARGE SCALE GENOMIC DNA]</scope>
    <source>
        <strain evidence="2 3">Bb-Ger1</strain>
    </source>
</reference>
<keyword evidence="3" id="KW-1185">Reference proteome</keyword>
<dbReference type="RefSeq" id="XP_029221210.1">
    <property type="nucleotide sequence ID" value="XM_029362245.1"/>
</dbReference>
<evidence type="ECO:0000256" key="1">
    <source>
        <dbReference type="SAM" id="MobiDB-lite"/>
    </source>
</evidence>
<proteinExistence type="predicted"/>
<dbReference type="GeneID" id="40308640"/>
<protein>
    <submittedName>
        <fullName evidence="2">Uncharacterized protein</fullName>
    </submittedName>
</protein>
<evidence type="ECO:0000313" key="3">
    <source>
        <dbReference type="Proteomes" id="UP000224006"/>
    </source>
</evidence>
<feature type="region of interest" description="Disordered" evidence="1">
    <location>
        <begin position="1"/>
        <end position="22"/>
    </location>
</feature>
<dbReference type="EMBL" id="NWUJ01000002">
    <property type="protein sequence ID" value="PFH37201.1"/>
    <property type="molecule type" value="Genomic_DNA"/>
</dbReference>
<feature type="compositionally biased region" description="Low complexity" evidence="1">
    <location>
        <begin position="174"/>
        <end position="190"/>
    </location>
</feature>